<dbReference type="GO" id="GO:0007156">
    <property type="term" value="P:homophilic cell adhesion via plasma membrane adhesion molecules"/>
    <property type="evidence" value="ECO:0007669"/>
    <property type="project" value="InterPro"/>
</dbReference>
<dbReference type="OrthoDB" id="663485at2"/>
<dbReference type="GO" id="GO:0005737">
    <property type="term" value="C:cytoplasm"/>
    <property type="evidence" value="ECO:0007669"/>
    <property type="project" value="UniProtKB-SubCell"/>
</dbReference>
<dbReference type="InterPro" id="IPR003961">
    <property type="entry name" value="FN3_dom"/>
</dbReference>
<evidence type="ECO:0000256" key="7">
    <source>
        <dbReference type="ARBA" id="ARBA00023273"/>
    </source>
</evidence>
<feature type="domain" description="Cadherin" evidence="10">
    <location>
        <begin position="328"/>
        <end position="435"/>
    </location>
</feature>
<dbReference type="PROSITE" id="PS50194">
    <property type="entry name" value="FILAMIN_REPEAT"/>
    <property type="match status" value="1"/>
</dbReference>
<keyword evidence="7" id="KW-0966">Cell projection</keyword>
<dbReference type="InterPro" id="IPR053879">
    <property type="entry name" value="HYDIN_VesB_CFA65-like_Ig"/>
</dbReference>
<feature type="domain" description="Cadherin" evidence="10">
    <location>
        <begin position="224"/>
        <end position="328"/>
    </location>
</feature>
<sequence>MPQATMYRFSRFLLLMVMGVLLFGGAAPSAHAQNLITQPSSLDESGPDCVSGNSIADAWNTTEILCGKPNIPGEQPTSDPGTNTVADEPTDDANGYFWARSKGDKPMFYTIPGLSSGATYRFETYVANVASGSPDAIVITLQWQDGSGANVGAPVTLGESSPATNAWEQVEKTGIVAPSGIEQAELTVTFDDRGGIGYADVFVDEFFFEETAAAPVNSDPVFASGASTSLTVDEDASATSVSTQLEVDDSDSGQTLEWSVVSGPANGTLSGFPTTAASGSGVQPSGVTYEPNANYSGSDSFEIQVSDGNGGTDNITVNVTVDNLAPVFTSASAASVTENTTGTVLNVDAEDGGSSDGGISSYSISGGADAAFFSINTTTGELSLDAALDFERPSDDNSNNEYIVEVTANDGEIKNNVTSQSITITIDDATEAPVATTNAVSGVTSSAATLNGTVGTGGGPDATITFEYYETAAGSGSSTSVNATPNTVTSASGTAVTADLAGLSPNTQYTFEVISTTDEGTTRGGELSFATAGVPEADVFAETSPSRTAIADGGSFDFGSVDLGATATQTFTVENNGSADLTISGISSSGSSDFQVTSSPSTNTVAPNDQVQLEVQFTPSGTGARSFSISVSNNDPDENPYDVTVAGTGQAVPAAATTNAASSVTETSATLNGTVDPEGVSTTVSFDYYATADGASSATTITADQSPLTGTGDQDASASVSGLLPDTEYTFEVIASNDGGTTRGGTQTFTTAAADLAITDGSSAGLDLTADVSSGTNNNVVGIFELSASSAGASFDAVSITNDNPGVPDISAARLFASADQTLEVGSDTELATVSIDNTSAPATIDFSGFSAPVSTNATYVILAIDVETDADASDVRFFLDAPADLTLSGAQVASVNGQSQSTFSGLPLSNASAPLPVEMAGFEATPSSGDVELQWATLTETNNAGFDVQRRLGDSATWTSISRVEGAGTTSERQSYRFTDDTLPYEAKSVAYRLRQVDVDGGESVTEPVSVELAAADKLELLGTYPNPTRSRATVRFAVPADANDAQLVLYDLLGREVRSMAVSGTGRQKTTLDASGLATGMYFLRLTAGGQVRTTKITVVR</sequence>
<feature type="signal peptide" evidence="9">
    <location>
        <begin position="1"/>
        <end position="32"/>
    </location>
</feature>
<protein>
    <submittedName>
        <fullName evidence="12">Uncharacterized protein</fullName>
    </submittedName>
</protein>
<keyword evidence="9" id="KW-0732">Signal</keyword>
<evidence type="ECO:0000256" key="8">
    <source>
        <dbReference type="SAM" id="MobiDB-lite"/>
    </source>
</evidence>
<dbReference type="PROSITE" id="PS50268">
    <property type="entry name" value="CADHERIN_2"/>
    <property type="match status" value="2"/>
</dbReference>
<dbReference type="EMBL" id="PDEQ01000014">
    <property type="protein sequence ID" value="PEN10394.1"/>
    <property type="molecule type" value="Genomic_DNA"/>
</dbReference>
<evidence type="ECO:0000256" key="5">
    <source>
        <dbReference type="ARBA" id="ARBA00022989"/>
    </source>
</evidence>
<evidence type="ECO:0000256" key="4">
    <source>
        <dbReference type="ARBA" id="ARBA00022692"/>
    </source>
</evidence>
<evidence type="ECO:0000259" key="10">
    <source>
        <dbReference type="PROSITE" id="PS50268"/>
    </source>
</evidence>
<organism evidence="12 13">
    <name type="scientific">Longibacter salinarum</name>
    <dbReference type="NCBI Taxonomy" id="1850348"/>
    <lineage>
        <taxon>Bacteria</taxon>
        <taxon>Pseudomonadati</taxon>
        <taxon>Rhodothermota</taxon>
        <taxon>Rhodothermia</taxon>
        <taxon>Rhodothermales</taxon>
        <taxon>Salisaetaceae</taxon>
        <taxon>Longibacter</taxon>
    </lineage>
</organism>
<feature type="region of interest" description="Disordered" evidence="8">
    <location>
        <begin position="68"/>
        <end position="89"/>
    </location>
</feature>
<evidence type="ECO:0000313" key="12">
    <source>
        <dbReference type="EMBL" id="PEN10394.1"/>
    </source>
</evidence>
<evidence type="ECO:0000313" key="13">
    <source>
        <dbReference type="Proteomes" id="UP000220102"/>
    </source>
</evidence>
<evidence type="ECO:0000256" key="6">
    <source>
        <dbReference type="ARBA" id="ARBA00023069"/>
    </source>
</evidence>
<dbReference type="SUPFAM" id="SSF49313">
    <property type="entry name" value="Cadherin-like"/>
    <property type="match status" value="1"/>
</dbReference>
<dbReference type="SUPFAM" id="SSF49785">
    <property type="entry name" value="Galactose-binding domain-like"/>
    <property type="match status" value="1"/>
</dbReference>
<dbReference type="Proteomes" id="UP000220102">
    <property type="component" value="Unassembled WGS sequence"/>
</dbReference>
<evidence type="ECO:0000256" key="1">
    <source>
        <dbReference type="ARBA" id="ARBA00004138"/>
    </source>
</evidence>
<dbReference type="Pfam" id="PF17963">
    <property type="entry name" value="Big_9"/>
    <property type="match status" value="1"/>
</dbReference>
<comment type="caution">
    <text evidence="12">The sequence shown here is derived from an EMBL/GenBank/DDBJ whole genome shotgun (WGS) entry which is preliminary data.</text>
</comment>
<dbReference type="Pfam" id="PF18962">
    <property type="entry name" value="Por_Secre_tail"/>
    <property type="match status" value="1"/>
</dbReference>
<dbReference type="InterPro" id="IPR017868">
    <property type="entry name" value="Filamin/ABP280_repeat-like"/>
</dbReference>
<keyword evidence="13" id="KW-1185">Reference proteome</keyword>
<dbReference type="PANTHER" id="PTHR24026:SF126">
    <property type="entry name" value="PROTOCADHERIN FAT 4"/>
    <property type="match status" value="1"/>
</dbReference>
<dbReference type="Gene3D" id="2.60.40.10">
    <property type="entry name" value="Immunoglobulins"/>
    <property type="match status" value="3"/>
</dbReference>
<dbReference type="Pfam" id="PF22544">
    <property type="entry name" value="HYDIN_VesB_CFA65-like_Ig"/>
    <property type="match status" value="1"/>
</dbReference>
<dbReference type="InterPro" id="IPR036116">
    <property type="entry name" value="FN3_sf"/>
</dbReference>
<dbReference type="InterPro" id="IPR013783">
    <property type="entry name" value="Ig-like_fold"/>
</dbReference>
<name>A0A2A8CTB3_9BACT</name>
<dbReference type="PANTHER" id="PTHR24026">
    <property type="entry name" value="FAT ATYPICAL CADHERIN-RELATED"/>
    <property type="match status" value="1"/>
</dbReference>
<comment type="subcellular location">
    <subcellularLocation>
        <location evidence="1">Cell projection</location>
        <location evidence="1">Cilium</location>
    </subcellularLocation>
    <subcellularLocation>
        <location evidence="2">Cytoplasm</location>
    </subcellularLocation>
</comment>
<dbReference type="InterPro" id="IPR008979">
    <property type="entry name" value="Galactose-bd-like_sf"/>
</dbReference>
<keyword evidence="3" id="KW-0963">Cytoplasm</keyword>
<evidence type="ECO:0000259" key="11">
    <source>
        <dbReference type="PROSITE" id="PS50853"/>
    </source>
</evidence>
<evidence type="ECO:0000256" key="9">
    <source>
        <dbReference type="SAM" id="SignalP"/>
    </source>
</evidence>
<feature type="chain" id="PRO_5012789419" evidence="9">
    <location>
        <begin position="33"/>
        <end position="1103"/>
    </location>
</feature>
<dbReference type="CDD" id="cd11304">
    <property type="entry name" value="Cadherin_repeat"/>
    <property type="match status" value="1"/>
</dbReference>
<evidence type="ECO:0000256" key="3">
    <source>
        <dbReference type="ARBA" id="ARBA00022490"/>
    </source>
</evidence>
<dbReference type="GO" id="GO:0005509">
    <property type="term" value="F:calcium ion binding"/>
    <property type="evidence" value="ECO:0007669"/>
    <property type="project" value="InterPro"/>
</dbReference>
<dbReference type="AlphaFoldDB" id="A0A2A8CTB3"/>
<dbReference type="InterPro" id="IPR002126">
    <property type="entry name" value="Cadherin-like_dom"/>
</dbReference>
<dbReference type="NCBIfam" id="TIGR04183">
    <property type="entry name" value="Por_Secre_tail"/>
    <property type="match status" value="1"/>
</dbReference>
<dbReference type="NCBIfam" id="NF012200">
    <property type="entry name" value="choice_anch_D"/>
    <property type="match status" value="1"/>
</dbReference>
<feature type="domain" description="Fibronectin type-III" evidence="11">
    <location>
        <begin position="652"/>
        <end position="754"/>
    </location>
</feature>
<keyword evidence="5" id="KW-1133">Transmembrane helix</keyword>
<dbReference type="InterPro" id="IPR015919">
    <property type="entry name" value="Cadherin-like_sf"/>
</dbReference>
<dbReference type="RefSeq" id="WP_098079250.1">
    <property type="nucleotide sequence ID" value="NZ_PDEQ01000014.1"/>
</dbReference>
<feature type="domain" description="Fibronectin type-III" evidence="11">
    <location>
        <begin position="432"/>
        <end position="537"/>
    </location>
</feature>
<dbReference type="PROSITE" id="PS50853">
    <property type="entry name" value="FN3"/>
    <property type="match status" value="2"/>
</dbReference>
<keyword evidence="6" id="KW-0969">Cilium</keyword>
<dbReference type="SMART" id="SM00112">
    <property type="entry name" value="CA"/>
    <property type="match status" value="1"/>
</dbReference>
<reference evidence="12 13" key="1">
    <citation type="submission" date="2017-10" db="EMBL/GenBank/DDBJ databases">
        <title>Draft genome of Longibacter Salinarum.</title>
        <authorList>
            <person name="Goh K.M."/>
            <person name="Shamsir M.S."/>
            <person name="Lim S.W."/>
        </authorList>
    </citation>
    <scope>NUCLEOTIDE SEQUENCE [LARGE SCALE GENOMIC DNA]</scope>
    <source>
        <strain evidence="12 13">KCTC 52045</strain>
    </source>
</reference>
<dbReference type="Gene3D" id="2.60.120.260">
    <property type="entry name" value="Galactose-binding domain-like"/>
    <property type="match status" value="1"/>
</dbReference>
<dbReference type="GO" id="GO:0005886">
    <property type="term" value="C:plasma membrane"/>
    <property type="evidence" value="ECO:0007669"/>
    <property type="project" value="UniProtKB-SubCell"/>
</dbReference>
<dbReference type="Pfam" id="PF00028">
    <property type="entry name" value="Cadherin"/>
    <property type="match status" value="1"/>
</dbReference>
<keyword evidence="5" id="KW-0472">Membrane</keyword>
<evidence type="ECO:0000256" key="2">
    <source>
        <dbReference type="ARBA" id="ARBA00004496"/>
    </source>
</evidence>
<accession>A0A2A8CTB3</accession>
<gene>
    <name evidence="12" type="ORF">CRI94_17215</name>
</gene>
<dbReference type="SMART" id="SM00060">
    <property type="entry name" value="FN3"/>
    <property type="match status" value="3"/>
</dbReference>
<dbReference type="Gene3D" id="2.60.40.60">
    <property type="entry name" value="Cadherins"/>
    <property type="match status" value="1"/>
</dbReference>
<keyword evidence="4" id="KW-0812">Transmembrane</keyword>
<feature type="compositionally biased region" description="Polar residues" evidence="8">
    <location>
        <begin position="75"/>
        <end position="85"/>
    </location>
</feature>
<dbReference type="Gene3D" id="2.60.40.3440">
    <property type="match status" value="1"/>
</dbReference>
<proteinExistence type="predicted"/>
<dbReference type="SUPFAM" id="SSF49265">
    <property type="entry name" value="Fibronectin type III"/>
    <property type="match status" value="1"/>
</dbReference>
<dbReference type="InterPro" id="IPR026444">
    <property type="entry name" value="Secre_tail"/>
</dbReference>